<reference evidence="2" key="1">
    <citation type="submission" date="2023-07" db="EMBL/GenBank/DDBJ databases">
        <title>Chromosome-level Genome Assembly of Striped Snakehead (Channa striata).</title>
        <authorList>
            <person name="Liu H."/>
        </authorList>
    </citation>
    <scope>NUCLEOTIDE SEQUENCE</scope>
    <source>
        <strain evidence="2">Gz</strain>
        <tissue evidence="2">Muscle</tissue>
    </source>
</reference>
<organism evidence="2 3">
    <name type="scientific">Channa striata</name>
    <name type="common">Snakehead murrel</name>
    <name type="synonym">Ophicephalus striatus</name>
    <dbReference type="NCBI Taxonomy" id="64152"/>
    <lineage>
        <taxon>Eukaryota</taxon>
        <taxon>Metazoa</taxon>
        <taxon>Chordata</taxon>
        <taxon>Craniata</taxon>
        <taxon>Vertebrata</taxon>
        <taxon>Euteleostomi</taxon>
        <taxon>Actinopterygii</taxon>
        <taxon>Neopterygii</taxon>
        <taxon>Teleostei</taxon>
        <taxon>Neoteleostei</taxon>
        <taxon>Acanthomorphata</taxon>
        <taxon>Anabantaria</taxon>
        <taxon>Anabantiformes</taxon>
        <taxon>Channoidei</taxon>
        <taxon>Channidae</taxon>
        <taxon>Channa</taxon>
    </lineage>
</organism>
<sequence>MLAGEDSVLPNEFSSDLPAPAATFGSRQSVDALRELTTDTTGTNKDLGRSIHSPQGRMCRVTSQPNVQ</sequence>
<evidence type="ECO:0000256" key="1">
    <source>
        <dbReference type="SAM" id="MobiDB-lite"/>
    </source>
</evidence>
<accession>A0AA88MY86</accession>
<gene>
    <name evidence="2" type="ORF">Q5P01_010578</name>
</gene>
<comment type="caution">
    <text evidence="2">The sequence shown here is derived from an EMBL/GenBank/DDBJ whole genome shotgun (WGS) entry which is preliminary data.</text>
</comment>
<evidence type="ECO:0000313" key="2">
    <source>
        <dbReference type="EMBL" id="KAK2847579.1"/>
    </source>
</evidence>
<keyword evidence="3" id="KW-1185">Reference proteome</keyword>
<evidence type="ECO:0000313" key="3">
    <source>
        <dbReference type="Proteomes" id="UP001187415"/>
    </source>
</evidence>
<name>A0AA88MY86_CHASR</name>
<protein>
    <submittedName>
        <fullName evidence="2">Uncharacterized protein</fullName>
    </submittedName>
</protein>
<dbReference type="EMBL" id="JAUPFM010000007">
    <property type="protein sequence ID" value="KAK2847579.1"/>
    <property type="molecule type" value="Genomic_DNA"/>
</dbReference>
<dbReference type="Proteomes" id="UP001187415">
    <property type="component" value="Unassembled WGS sequence"/>
</dbReference>
<dbReference type="AlphaFoldDB" id="A0AA88MY86"/>
<proteinExistence type="predicted"/>
<feature type="region of interest" description="Disordered" evidence="1">
    <location>
        <begin position="1"/>
        <end position="68"/>
    </location>
</feature>